<dbReference type="Proteomes" id="UP000042394">
    <property type="component" value="Unassembled WGS sequence"/>
</dbReference>
<sequence length="99" mass="10414">MAPHFGFVAVRAGDHGKNSIDAGRRAGVIVQRRRNRDFRPVGIRAGDVDDFAAVFTGHTADLGGAVVERIAVNHHRRDDAVAATGDMFLPLAGIAVAAA</sequence>
<evidence type="ECO:0000313" key="1">
    <source>
        <dbReference type="EMBL" id="CNU99192.1"/>
    </source>
</evidence>
<name>A0A655E3A3_SALET</name>
<reference evidence="1 2" key="1">
    <citation type="submission" date="2015-03" db="EMBL/GenBank/DDBJ databases">
        <authorList>
            <consortium name="Pathogen Informatics"/>
        </authorList>
    </citation>
    <scope>NUCLEOTIDE SEQUENCE [LARGE SCALE GENOMIC DNA]</scope>
    <source>
        <strain evidence="1 2">D4891</strain>
    </source>
</reference>
<proteinExistence type="predicted"/>
<dbReference type="EMBL" id="CQPD01000051">
    <property type="protein sequence ID" value="CNU99192.1"/>
    <property type="molecule type" value="Genomic_DNA"/>
</dbReference>
<accession>A0A655E3A3</accession>
<organism evidence="1 2">
    <name type="scientific">Salmonella enterica subsp. enterica serovar Bovismorbificans</name>
    <dbReference type="NCBI Taxonomy" id="58097"/>
    <lineage>
        <taxon>Bacteria</taxon>
        <taxon>Pseudomonadati</taxon>
        <taxon>Pseudomonadota</taxon>
        <taxon>Gammaproteobacteria</taxon>
        <taxon>Enterobacterales</taxon>
        <taxon>Enterobacteriaceae</taxon>
        <taxon>Salmonella</taxon>
    </lineage>
</organism>
<gene>
    <name evidence="1" type="ORF">ERS008207_03998</name>
</gene>
<evidence type="ECO:0000313" key="2">
    <source>
        <dbReference type="Proteomes" id="UP000042394"/>
    </source>
</evidence>
<dbReference type="AlphaFoldDB" id="A0A655E3A3"/>
<protein>
    <submittedName>
        <fullName evidence="1">Uncharacterized protein</fullName>
    </submittedName>
</protein>